<dbReference type="PANTHER" id="PTHR31662:SF33">
    <property type="entry name" value="DNA-BINDING STOREKEEPER PROTEIN TRANSCRIPTIONAL REGULATOR-LIKE PROTEIN"/>
    <property type="match status" value="1"/>
</dbReference>
<evidence type="ECO:0000313" key="4">
    <source>
        <dbReference type="EMBL" id="KAK9158871.1"/>
    </source>
</evidence>
<dbReference type="AlphaFoldDB" id="A0AAP0KUB0"/>
<feature type="region of interest" description="Disordered" evidence="2">
    <location>
        <begin position="1"/>
        <end position="195"/>
    </location>
</feature>
<dbReference type="EMBL" id="JBBNAG010000002">
    <property type="protein sequence ID" value="KAK9158871.1"/>
    <property type="molecule type" value="Genomic_DNA"/>
</dbReference>
<evidence type="ECO:0000313" key="5">
    <source>
        <dbReference type="Proteomes" id="UP001419268"/>
    </source>
</evidence>
<feature type="compositionally biased region" description="Acidic residues" evidence="2">
    <location>
        <begin position="74"/>
        <end position="83"/>
    </location>
</feature>
<name>A0AAP0KUB0_9MAGN</name>
<organism evidence="4 5">
    <name type="scientific">Stephania cephalantha</name>
    <dbReference type="NCBI Taxonomy" id="152367"/>
    <lineage>
        <taxon>Eukaryota</taxon>
        <taxon>Viridiplantae</taxon>
        <taxon>Streptophyta</taxon>
        <taxon>Embryophyta</taxon>
        <taxon>Tracheophyta</taxon>
        <taxon>Spermatophyta</taxon>
        <taxon>Magnoliopsida</taxon>
        <taxon>Ranunculales</taxon>
        <taxon>Menispermaceae</taxon>
        <taxon>Menispermoideae</taxon>
        <taxon>Cissampelideae</taxon>
        <taxon>Stephania</taxon>
    </lineage>
</organism>
<accession>A0AAP0KUB0</accession>
<dbReference type="GO" id="GO:0006355">
    <property type="term" value="P:regulation of DNA-templated transcription"/>
    <property type="evidence" value="ECO:0007669"/>
    <property type="project" value="InterPro"/>
</dbReference>
<evidence type="ECO:0000256" key="1">
    <source>
        <dbReference type="ARBA" id="ARBA00010820"/>
    </source>
</evidence>
<comment type="similarity">
    <text evidence="1">Belongs to the GeBP family.</text>
</comment>
<dbReference type="Proteomes" id="UP001419268">
    <property type="component" value="Unassembled WGS sequence"/>
</dbReference>
<evidence type="ECO:0000256" key="2">
    <source>
        <dbReference type="SAM" id="MobiDB-lite"/>
    </source>
</evidence>
<protein>
    <recommendedName>
        <fullName evidence="3">Glabrous enhancer-binding protein-like DBD domain-containing protein</fullName>
    </recommendedName>
</protein>
<dbReference type="PANTHER" id="PTHR31662">
    <property type="entry name" value="BNAANNG10740D PROTEIN-RELATED"/>
    <property type="match status" value="1"/>
</dbReference>
<feature type="compositionally biased region" description="Basic and acidic residues" evidence="2">
    <location>
        <begin position="146"/>
        <end position="159"/>
    </location>
</feature>
<proteinExistence type="inferred from homology"/>
<dbReference type="GO" id="GO:0005634">
    <property type="term" value="C:nucleus"/>
    <property type="evidence" value="ECO:0007669"/>
    <property type="project" value="TreeGrafter"/>
</dbReference>
<dbReference type="InterPro" id="IPR053932">
    <property type="entry name" value="GeBP-like_DBD"/>
</dbReference>
<dbReference type="Pfam" id="PF04504">
    <property type="entry name" value="GeBP-like_DBD"/>
    <property type="match status" value="1"/>
</dbReference>
<sequence>MPSKRPSPLEDPPSASSSSGESEEETMAEREEDESEEESEEEDEEEELQKTQTSIAKPTPKKSISTATSKPSSDDDSDTESGSDSEPSPEKPKLSRGADPSVKPISSKPMSGNAKPKKSSSSGATASAAAAAASTPVKAASSAQKRALEADKTEKETAQKKKKKAKSGDPQAEDGHVEESEKKQGSQGEDQKKLFQRVWSEEDEIVILKGMLSFMKRDLNPTSNLDAFLDSIKGSLQADVNKAQLHSKLQRLKQKYTNQANRAKNGKDPNFTKPNDLKVYQLSKKIWGRKGDNEDGAEVNNGGRDSVATDGKKSKGGKTGNGVASSQAKGVATLESHRGNVENEDEERPNSLIQFGKGLTAPPPFFGDFLAKEGLGLIGSSKSKEFEQKWKKLIVDETKMYLRRLDLLREHTKSLLDALEHSNS</sequence>
<feature type="domain" description="Glabrous enhancer-binding protein-like DBD" evidence="3">
    <location>
        <begin position="195"/>
        <end position="288"/>
    </location>
</feature>
<comment type="caution">
    <text evidence="4">The sequence shown here is derived from an EMBL/GenBank/DDBJ whole genome shotgun (WGS) entry which is preliminary data.</text>
</comment>
<evidence type="ECO:0000259" key="3">
    <source>
        <dbReference type="Pfam" id="PF04504"/>
    </source>
</evidence>
<feature type="compositionally biased region" description="Basic and acidic residues" evidence="2">
    <location>
        <begin position="173"/>
        <end position="193"/>
    </location>
</feature>
<reference evidence="4 5" key="1">
    <citation type="submission" date="2024-01" db="EMBL/GenBank/DDBJ databases">
        <title>Genome assemblies of Stephania.</title>
        <authorList>
            <person name="Yang L."/>
        </authorList>
    </citation>
    <scope>NUCLEOTIDE SEQUENCE [LARGE SCALE GENOMIC DNA]</scope>
    <source>
        <strain evidence="4">JXDWG</strain>
        <tissue evidence="4">Leaf</tissue>
    </source>
</reference>
<keyword evidence="5" id="KW-1185">Reference proteome</keyword>
<dbReference type="InterPro" id="IPR007592">
    <property type="entry name" value="GEBP"/>
</dbReference>
<feature type="region of interest" description="Disordered" evidence="2">
    <location>
        <begin position="290"/>
        <end position="348"/>
    </location>
</feature>
<feature type="compositionally biased region" description="Acidic residues" evidence="2">
    <location>
        <begin position="21"/>
        <end position="47"/>
    </location>
</feature>
<gene>
    <name evidence="4" type="ORF">Scep_005445</name>
</gene>
<feature type="compositionally biased region" description="Low complexity" evidence="2">
    <location>
        <begin position="111"/>
        <end position="143"/>
    </location>
</feature>